<protein>
    <submittedName>
        <fullName evidence="1">Uncharacterized protein</fullName>
    </submittedName>
</protein>
<sequence length="134" mass="14052">MALALARAARGVAMAAARYCTCASTVPAPAETVLLSGSRPIRLGAGCRRMERERQGLNLHMRAGDTDARALWDRTCYSESSVARGCRSGCGGVVGVQFLASSLFRPAMGGKALQQLGLAATSRNRSVSACTSWT</sequence>
<organism evidence="1 2">
    <name type="scientific">Auriscalpium vulgare</name>
    <dbReference type="NCBI Taxonomy" id="40419"/>
    <lineage>
        <taxon>Eukaryota</taxon>
        <taxon>Fungi</taxon>
        <taxon>Dikarya</taxon>
        <taxon>Basidiomycota</taxon>
        <taxon>Agaricomycotina</taxon>
        <taxon>Agaricomycetes</taxon>
        <taxon>Russulales</taxon>
        <taxon>Auriscalpiaceae</taxon>
        <taxon>Auriscalpium</taxon>
    </lineage>
</organism>
<accession>A0ACB8R2K1</accession>
<reference evidence="1" key="1">
    <citation type="submission" date="2021-02" db="EMBL/GenBank/DDBJ databases">
        <authorList>
            <consortium name="DOE Joint Genome Institute"/>
            <person name="Ahrendt S."/>
            <person name="Looney B.P."/>
            <person name="Miyauchi S."/>
            <person name="Morin E."/>
            <person name="Drula E."/>
            <person name="Courty P.E."/>
            <person name="Chicoki N."/>
            <person name="Fauchery L."/>
            <person name="Kohler A."/>
            <person name="Kuo A."/>
            <person name="Labutti K."/>
            <person name="Pangilinan J."/>
            <person name="Lipzen A."/>
            <person name="Riley R."/>
            <person name="Andreopoulos W."/>
            <person name="He G."/>
            <person name="Johnson J."/>
            <person name="Barry K.W."/>
            <person name="Grigoriev I.V."/>
            <person name="Nagy L."/>
            <person name="Hibbett D."/>
            <person name="Henrissat B."/>
            <person name="Matheny P.B."/>
            <person name="Labbe J."/>
            <person name="Martin F."/>
        </authorList>
    </citation>
    <scope>NUCLEOTIDE SEQUENCE</scope>
    <source>
        <strain evidence="1">FP105234-sp</strain>
    </source>
</reference>
<proteinExistence type="predicted"/>
<dbReference type="EMBL" id="MU276523">
    <property type="protein sequence ID" value="KAI0038349.1"/>
    <property type="molecule type" value="Genomic_DNA"/>
</dbReference>
<name>A0ACB8R2K1_9AGAM</name>
<dbReference type="Proteomes" id="UP000814033">
    <property type="component" value="Unassembled WGS sequence"/>
</dbReference>
<reference evidence="1" key="2">
    <citation type="journal article" date="2022" name="New Phytol.">
        <title>Evolutionary transition to the ectomycorrhizal habit in the genomes of a hyperdiverse lineage of mushroom-forming fungi.</title>
        <authorList>
            <person name="Looney B."/>
            <person name="Miyauchi S."/>
            <person name="Morin E."/>
            <person name="Drula E."/>
            <person name="Courty P.E."/>
            <person name="Kohler A."/>
            <person name="Kuo A."/>
            <person name="LaButti K."/>
            <person name="Pangilinan J."/>
            <person name="Lipzen A."/>
            <person name="Riley R."/>
            <person name="Andreopoulos W."/>
            <person name="He G."/>
            <person name="Johnson J."/>
            <person name="Nolan M."/>
            <person name="Tritt A."/>
            <person name="Barry K.W."/>
            <person name="Grigoriev I.V."/>
            <person name="Nagy L.G."/>
            <person name="Hibbett D."/>
            <person name="Henrissat B."/>
            <person name="Matheny P.B."/>
            <person name="Labbe J."/>
            <person name="Martin F.M."/>
        </authorList>
    </citation>
    <scope>NUCLEOTIDE SEQUENCE</scope>
    <source>
        <strain evidence="1">FP105234-sp</strain>
    </source>
</reference>
<evidence type="ECO:0000313" key="2">
    <source>
        <dbReference type="Proteomes" id="UP000814033"/>
    </source>
</evidence>
<evidence type="ECO:0000313" key="1">
    <source>
        <dbReference type="EMBL" id="KAI0038349.1"/>
    </source>
</evidence>
<comment type="caution">
    <text evidence="1">The sequence shown here is derived from an EMBL/GenBank/DDBJ whole genome shotgun (WGS) entry which is preliminary data.</text>
</comment>
<keyword evidence="2" id="KW-1185">Reference proteome</keyword>
<gene>
    <name evidence="1" type="ORF">FA95DRAFT_1567797</name>
</gene>